<evidence type="ECO:0000313" key="2">
    <source>
        <dbReference type="EMBL" id="MEQ2248347.1"/>
    </source>
</evidence>
<feature type="compositionally biased region" description="Basic and acidic residues" evidence="1">
    <location>
        <begin position="36"/>
        <end position="46"/>
    </location>
</feature>
<feature type="compositionally biased region" description="Basic and acidic residues" evidence="1">
    <location>
        <begin position="1"/>
        <end position="10"/>
    </location>
</feature>
<accession>A0ABV0UWY8</accession>
<evidence type="ECO:0000313" key="3">
    <source>
        <dbReference type="Proteomes" id="UP001482620"/>
    </source>
</evidence>
<reference evidence="2 3" key="1">
    <citation type="submission" date="2021-06" db="EMBL/GenBank/DDBJ databases">
        <authorList>
            <person name="Palmer J.M."/>
        </authorList>
    </citation>
    <scope>NUCLEOTIDE SEQUENCE [LARGE SCALE GENOMIC DNA]</scope>
    <source>
        <strain evidence="3">if_2019</strain>
        <tissue evidence="2">Muscle</tissue>
    </source>
</reference>
<keyword evidence="3" id="KW-1185">Reference proteome</keyword>
<proteinExistence type="predicted"/>
<evidence type="ECO:0000256" key="1">
    <source>
        <dbReference type="SAM" id="MobiDB-lite"/>
    </source>
</evidence>
<feature type="region of interest" description="Disordered" evidence="1">
    <location>
        <begin position="34"/>
        <end position="53"/>
    </location>
</feature>
<comment type="caution">
    <text evidence="2">The sequence shown here is derived from an EMBL/GenBank/DDBJ whole genome shotgun (WGS) entry which is preliminary data.</text>
</comment>
<dbReference type="EMBL" id="JAHRIQ010082864">
    <property type="protein sequence ID" value="MEQ2248347.1"/>
    <property type="molecule type" value="Genomic_DNA"/>
</dbReference>
<name>A0ABV0UWY8_9TELE</name>
<protein>
    <submittedName>
        <fullName evidence="2">Uncharacterized protein</fullName>
    </submittedName>
</protein>
<gene>
    <name evidence="2" type="ORF">ILYODFUR_018271</name>
</gene>
<feature type="region of interest" description="Disordered" evidence="1">
    <location>
        <begin position="1"/>
        <end position="24"/>
    </location>
</feature>
<organism evidence="2 3">
    <name type="scientific">Ilyodon furcidens</name>
    <name type="common">goldbreast splitfin</name>
    <dbReference type="NCBI Taxonomy" id="33524"/>
    <lineage>
        <taxon>Eukaryota</taxon>
        <taxon>Metazoa</taxon>
        <taxon>Chordata</taxon>
        <taxon>Craniata</taxon>
        <taxon>Vertebrata</taxon>
        <taxon>Euteleostomi</taxon>
        <taxon>Actinopterygii</taxon>
        <taxon>Neopterygii</taxon>
        <taxon>Teleostei</taxon>
        <taxon>Neoteleostei</taxon>
        <taxon>Acanthomorphata</taxon>
        <taxon>Ovalentaria</taxon>
        <taxon>Atherinomorphae</taxon>
        <taxon>Cyprinodontiformes</taxon>
        <taxon>Goodeidae</taxon>
        <taxon>Ilyodon</taxon>
    </lineage>
</organism>
<sequence length="121" mass="13656">MAGHSSDRNRPLGPADITRSSSGSAHIQLFLSLTSKGEKGDREMKTGGKQQKTSCVLNRHLQDTEDSAQTQFLTWDVTLKNISMDFLTVYIELLIKKKEFHKQICETMCENSNKPIKGDHF</sequence>
<dbReference type="Proteomes" id="UP001482620">
    <property type="component" value="Unassembled WGS sequence"/>
</dbReference>